<proteinExistence type="predicted"/>
<gene>
    <name evidence="1" type="ORF">HNQ94_001139</name>
</gene>
<dbReference type="EMBL" id="JACHGH010000003">
    <property type="protein sequence ID" value="MBB6452693.1"/>
    <property type="molecule type" value="Genomic_DNA"/>
</dbReference>
<comment type="caution">
    <text evidence="1">The sequence shown here is derived from an EMBL/GenBank/DDBJ whole genome shotgun (WGS) entry which is preliminary data.</text>
</comment>
<evidence type="ECO:0000313" key="2">
    <source>
        <dbReference type="Proteomes" id="UP000581688"/>
    </source>
</evidence>
<dbReference type="RefSeq" id="WP_174495260.1">
    <property type="nucleotide sequence ID" value="NZ_CADDWK010000003.1"/>
</dbReference>
<sequence length="70" mass="7946">MHSAKFGVHEISDVRELLAFKTTCLSLDKERVEKVQNPELRLLIEQSMDHGKKSVIGMKDLLSSAKKTLH</sequence>
<organism evidence="1 2">
    <name type="scientific">Salirhabdus euzebyi</name>
    <dbReference type="NCBI Taxonomy" id="394506"/>
    <lineage>
        <taxon>Bacteria</taxon>
        <taxon>Bacillati</taxon>
        <taxon>Bacillota</taxon>
        <taxon>Bacilli</taxon>
        <taxon>Bacillales</taxon>
        <taxon>Bacillaceae</taxon>
        <taxon>Salirhabdus</taxon>
    </lineage>
</organism>
<keyword evidence="2" id="KW-1185">Reference proteome</keyword>
<protein>
    <recommendedName>
        <fullName evidence="3">Spore coat protein</fullName>
    </recommendedName>
</protein>
<accession>A0A841Q262</accession>
<evidence type="ECO:0000313" key="1">
    <source>
        <dbReference type="EMBL" id="MBB6452693.1"/>
    </source>
</evidence>
<dbReference type="AlphaFoldDB" id="A0A841Q262"/>
<evidence type="ECO:0008006" key="3">
    <source>
        <dbReference type="Google" id="ProtNLM"/>
    </source>
</evidence>
<dbReference type="Proteomes" id="UP000581688">
    <property type="component" value="Unassembled WGS sequence"/>
</dbReference>
<reference evidence="1 2" key="1">
    <citation type="submission" date="2020-08" db="EMBL/GenBank/DDBJ databases">
        <title>Genomic Encyclopedia of Type Strains, Phase IV (KMG-IV): sequencing the most valuable type-strain genomes for metagenomic binning, comparative biology and taxonomic classification.</title>
        <authorList>
            <person name="Goeker M."/>
        </authorList>
    </citation>
    <scope>NUCLEOTIDE SEQUENCE [LARGE SCALE GENOMIC DNA]</scope>
    <source>
        <strain evidence="1 2">DSM 19612</strain>
    </source>
</reference>
<name>A0A841Q262_9BACI</name>